<feature type="region of interest" description="Disordered" evidence="24">
    <location>
        <begin position="1552"/>
        <end position="1749"/>
    </location>
</feature>
<dbReference type="SMART" id="SM01263">
    <property type="entry name" value="Leuk-A4-hydro_C"/>
    <property type="match status" value="1"/>
</dbReference>
<keyword evidence="12" id="KW-0482">Metalloprotease</keyword>
<feature type="compositionally biased region" description="Basic and acidic residues" evidence="24">
    <location>
        <begin position="1693"/>
        <end position="1708"/>
    </location>
</feature>
<dbReference type="Gene3D" id="1.25.40.320">
    <property type="entry name" value="Peptidase M1, leukotriene A4 hydrolase/aminopeptidase C-terminal domain"/>
    <property type="match status" value="1"/>
</dbReference>
<keyword evidence="9 20" id="KW-0862">Zinc</keyword>
<feature type="compositionally biased region" description="Basic and acidic residues" evidence="24">
    <location>
        <begin position="1647"/>
        <end position="1678"/>
    </location>
</feature>
<dbReference type="InterPro" id="IPR001356">
    <property type="entry name" value="HD"/>
</dbReference>
<evidence type="ECO:0000313" key="27">
    <source>
        <dbReference type="EMBL" id="KAI8043256.1"/>
    </source>
</evidence>
<dbReference type="Pfam" id="PF00412">
    <property type="entry name" value="LIM"/>
    <property type="match status" value="2"/>
</dbReference>
<dbReference type="CDD" id="cd09599">
    <property type="entry name" value="M1_LTA4H"/>
    <property type="match status" value="1"/>
</dbReference>
<dbReference type="CDD" id="cd09374">
    <property type="entry name" value="LIM2_Isl"/>
    <property type="match status" value="1"/>
</dbReference>
<dbReference type="Gene3D" id="2.60.40.1730">
    <property type="entry name" value="tricorn interacting facor f3 domain"/>
    <property type="match status" value="1"/>
</dbReference>
<feature type="compositionally biased region" description="Basic and acidic residues" evidence="24">
    <location>
        <begin position="1761"/>
        <end position="1777"/>
    </location>
</feature>
<dbReference type="CDD" id="cd00086">
    <property type="entry name" value="homeodomain"/>
    <property type="match status" value="1"/>
</dbReference>
<dbReference type="InterPro" id="IPR001781">
    <property type="entry name" value="Znf_LIM"/>
</dbReference>
<dbReference type="InterPro" id="IPR045357">
    <property type="entry name" value="Aminopeptidase_N-like_N"/>
</dbReference>
<feature type="compositionally biased region" description="Low complexity" evidence="24">
    <location>
        <begin position="1829"/>
        <end position="1847"/>
    </location>
</feature>
<dbReference type="PROSITE" id="PS00478">
    <property type="entry name" value="LIM_DOMAIN_1"/>
    <property type="match status" value="2"/>
</dbReference>
<feature type="DNA-binding region" description="Homeobox" evidence="21">
    <location>
        <begin position="196"/>
        <end position="255"/>
    </location>
</feature>
<evidence type="ECO:0000256" key="11">
    <source>
        <dbReference type="ARBA" id="ARBA00023038"/>
    </source>
</evidence>
<dbReference type="Pfam" id="PF17900">
    <property type="entry name" value="Peptidase_M1_N"/>
    <property type="match status" value="1"/>
</dbReference>
<dbReference type="GO" id="GO:0003677">
    <property type="term" value="F:DNA binding"/>
    <property type="evidence" value="ECO:0007669"/>
    <property type="project" value="UniProtKB-UniRule"/>
</dbReference>
<evidence type="ECO:0000256" key="19">
    <source>
        <dbReference type="PIRSR" id="PIRSR634015-2"/>
    </source>
</evidence>
<name>A0A9P9YUD6_9MUSC</name>
<keyword evidence="8" id="KW-0378">Hydrolase</keyword>
<feature type="binding site" evidence="20">
    <location>
        <position position="790"/>
    </location>
    <ligand>
        <name>Zn(2+)</name>
        <dbReference type="ChEBI" id="CHEBI:29105"/>
        <note>catalytic</note>
    </ligand>
</feature>
<dbReference type="GO" id="GO:0006508">
    <property type="term" value="P:proteolysis"/>
    <property type="evidence" value="ECO:0007669"/>
    <property type="project" value="UniProtKB-KW"/>
</dbReference>
<feature type="compositionally biased region" description="Pro residues" evidence="24">
    <location>
        <begin position="2627"/>
        <end position="2645"/>
    </location>
</feature>
<dbReference type="GO" id="GO:0043171">
    <property type="term" value="P:peptide catabolic process"/>
    <property type="evidence" value="ECO:0007669"/>
    <property type="project" value="TreeGrafter"/>
</dbReference>
<accession>A0A9P9YUD6</accession>
<evidence type="ECO:0000313" key="28">
    <source>
        <dbReference type="Proteomes" id="UP001059596"/>
    </source>
</evidence>
<feature type="compositionally biased region" description="Basic and acidic residues" evidence="24">
    <location>
        <begin position="2305"/>
        <end position="2322"/>
    </location>
</feature>
<feature type="compositionally biased region" description="Low complexity" evidence="24">
    <location>
        <begin position="1778"/>
        <end position="1791"/>
    </location>
</feature>
<dbReference type="SMART" id="SM00132">
    <property type="entry name" value="LIM"/>
    <property type="match status" value="2"/>
</dbReference>
<evidence type="ECO:0000256" key="23">
    <source>
        <dbReference type="RuleBase" id="RU000682"/>
    </source>
</evidence>
<dbReference type="PANTHER" id="PTHR45726:SF3">
    <property type="entry name" value="LEUKOTRIENE A-4 HYDROLASE"/>
    <property type="match status" value="1"/>
</dbReference>
<dbReference type="InterPro" id="IPR014782">
    <property type="entry name" value="Peptidase_M1_dom"/>
</dbReference>
<dbReference type="GO" id="GO:0005829">
    <property type="term" value="C:cytosol"/>
    <property type="evidence" value="ECO:0007669"/>
    <property type="project" value="TreeGrafter"/>
</dbReference>
<dbReference type="PROSITE" id="PS00036">
    <property type="entry name" value="BZIP_BASIC"/>
    <property type="match status" value="1"/>
</dbReference>
<feature type="region of interest" description="Disordered" evidence="24">
    <location>
        <begin position="133"/>
        <end position="202"/>
    </location>
</feature>
<dbReference type="SUPFAM" id="SSF55486">
    <property type="entry name" value="Metalloproteases ('zincins'), catalytic domain"/>
    <property type="match status" value="1"/>
</dbReference>
<dbReference type="GO" id="GO:0008237">
    <property type="term" value="F:metallopeptidase activity"/>
    <property type="evidence" value="ECO:0007669"/>
    <property type="project" value="UniProtKB-KW"/>
</dbReference>
<evidence type="ECO:0000256" key="16">
    <source>
        <dbReference type="ARBA" id="ARBA00023163"/>
    </source>
</evidence>
<feature type="region of interest" description="Disordered" evidence="24">
    <location>
        <begin position="1761"/>
        <end position="1874"/>
    </location>
</feature>
<dbReference type="InterPro" id="IPR047244">
    <property type="entry name" value="ISL1/2-like_LIM1"/>
</dbReference>
<feature type="region of interest" description="Disordered" evidence="24">
    <location>
        <begin position="343"/>
        <end position="406"/>
    </location>
</feature>
<feature type="domain" description="LIM zinc-binding" evidence="25">
    <location>
        <begin position="7"/>
        <end position="69"/>
    </location>
</feature>
<feature type="compositionally biased region" description="Low complexity" evidence="24">
    <location>
        <begin position="1727"/>
        <end position="1736"/>
    </location>
</feature>
<dbReference type="GO" id="GO:0030154">
    <property type="term" value="P:cell differentiation"/>
    <property type="evidence" value="ECO:0007669"/>
    <property type="project" value="UniProtKB-KW"/>
</dbReference>
<feature type="compositionally biased region" description="Pro residues" evidence="24">
    <location>
        <begin position="360"/>
        <end position="372"/>
    </location>
</feature>
<dbReference type="InterPro" id="IPR015211">
    <property type="entry name" value="Peptidase_M1_C"/>
</dbReference>
<evidence type="ECO:0000256" key="21">
    <source>
        <dbReference type="PROSITE-ProRule" id="PRU00108"/>
    </source>
</evidence>
<dbReference type="Gene3D" id="1.10.390.10">
    <property type="entry name" value="Neutral Protease Domain 2"/>
    <property type="match status" value="1"/>
</dbReference>
<feature type="region of interest" description="Disordered" evidence="24">
    <location>
        <begin position="418"/>
        <end position="447"/>
    </location>
</feature>
<feature type="compositionally biased region" description="Basic and acidic residues" evidence="24">
    <location>
        <begin position="1627"/>
        <end position="1637"/>
    </location>
</feature>
<keyword evidence="15" id="KW-0010">Activator</keyword>
<feature type="compositionally biased region" description="Basic and acidic residues" evidence="24">
    <location>
        <begin position="1329"/>
        <end position="1345"/>
    </location>
</feature>
<evidence type="ECO:0000256" key="15">
    <source>
        <dbReference type="ARBA" id="ARBA00023159"/>
    </source>
</evidence>
<feature type="compositionally biased region" description="Low complexity" evidence="24">
    <location>
        <begin position="133"/>
        <end position="177"/>
    </location>
</feature>
<dbReference type="Gene3D" id="3.30.2010.30">
    <property type="match status" value="1"/>
</dbReference>
<feature type="domain" description="Homeobox" evidence="26">
    <location>
        <begin position="194"/>
        <end position="254"/>
    </location>
</feature>
<feature type="binding site" evidence="19">
    <location>
        <begin position="1030"/>
        <end position="1032"/>
    </location>
    <ligand>
        <name>a peptide</name>
        <dbReference type="ChEBI" id="CHEBI:60466"/>
    </ligand>
</feature>
<keyword evidence="17 21" id="KW-0539">Nucleus</keyword>
<keyword evidence="7" id="KW-0221">Differentiation</keyword>
<dbReference type="FunFam" id="2.10.110.10:FF:000056">
    <property type="entry name" value="insulin gene enhancer protein ISL-1"/>
    <property type="match status" value="1"/>
</dbReference>
<dbReference type="GO" id="GO:0008270">
    <property type="term" value="F:zinc ion binding"/>
    <property type="evidence" value="ECO:0007669"/>
    <property type="project" value="InterPro"/>
</dbReference>
<evidence type="ECO:0000256" key="14">
    <source>
        <dbReference type="ARBA" id="ARBA00023155"/>
    </source>
</evidence>
<feature type="compositionally biased region" description="Low complexity" evidence="24">
    <location>
        <begin position="2712"/>
        <end position="2743"/>
    </location>
</feature>
<dbReference type="Pfam" id="PF01433">
    <property type="entry name" value="Peptidase_M1"/>
    <property type="match status" value="1"/>
</dbReference>
<organism evidence="27 28">
    <name type="scientific">Drosophila gunungcola</name>
    <name type="common">fruit fly</name>
    <dbReference type="NCBI Taxonomy" id="103775"/>
    <lineage>
        <taxon>Eukaryota</taxon>
        <taxon>Metazoa</taxon>
        <taxon>Ecdysozoa</taxon>
        <taxon>Arthropoda</taxon>
        <taxon>Hexapoda</taxon>
        <taxon>Insecta</taxon>
        <taxon>Pterygota</taxon>
        <taxon>Neoptera</taxon>
        <taxon>Endopterygota</taxon>
        <taxon>Diptera</taxon>
        <taxon>Brachycera</taxon>
        <taxon>Muscomorpha</taxon>
        <taxon>Ephydroidea</taxon>
        <taxon>Drosophilidae</taxon>
        <taxon>Drosophila</taxon>
        <taxon>Sophophora</taxon>
    </lineage>
</organism>
<comment type="subcellular location">
    <subcellularLocation>
        <location evidence="1 21 23">Nucleus</location>
    </subcellularLocation>
</comment>
<dbReference type="EMBL" id="JAMKOV010000002">
    <property type="protein sequence ID" value="KAI8043256.1"/>
    <property type="molecule type" value="Genomic_DNA"/>
</dbReference>
<dbReference type="GO" id="GO:0005634">
    <property type="term" value="C:nucleus"/>
    <property type="evidence" value="ECO:0007669"/>
    <property type="project" value="UniProtKB-SubCell"/>
</dbReference>
<dbReference type="GO" id="GO:0000981">
    <property type="term" value="F:DNA-binding transcription factor activity, RNA polymerase II-specific"/>
    <property type="evidence" value="ECO:0007669"/>
    <property type="project" value="InterPro"/>
</dbReference>
<dbReference type="InterPro" id="IPR049980">
    <property type="entry name" value="LTA4H_cat"/>
</dbReference>
<keyword evidence="4" id="KW-0645">Protease</keyword>
<dbReference type="SUPFAM" id="SSF48371">
    <property type="entry name" value="ARM repeat"/>
    <property type="match status" value="1"/>
</dbReference>
<dbReference type="InterPro" id="IPR034015">
    <property type="entry name" value="M1_LTA4H"/>
</dbReference>
<keyword evidence="28" id="KW-1185">Reference proteome</keyword>
<dbReference type="PROSITE" id="PS50071">
    <property type="entry name" value="HOMEOBOX_2"/>
    <property type="match status" value="1"/>
</dbReference>
<dbReference type="FunFam" id="1.10.390.10:FF:000003">
    <property type="entry name" value="Leukotriene A(4) hydrolase"/>
    <property type="match status" value="1"/>
</dbReference>
<keyword evidence="10" id="KW-0805">Transcription regulation</keyword>
<evidence type="ECO:0000256" key="13">
    <source>
        <dbReference type="ARBA" id="ARBA00023125"/>
    </source>
</evidence>
<evidence type="ECO:0000256" key="9">
    <source>
        <dbReference type="ARBA" id="ARBA00022833"/>
    </source>
</evidence>
<dbReference type="PROSITE" id="PS00027">
    <property type="entry name" value="HOMEOBOX_1"/>
    <property type="match status" value="1"/>
</dbReference>
<feature type="compositionally biased region" description="Basic and acidic residues" evidence="24">
    <location>
        <begin position="2228"/>
        <end position="2261"/>
    </location>
</feature>
<keyword evidence="3" id="KW-0217">Developmental protein</keyword>
<dbReference type="InterPro" id="IPR038502">
    <property type="entry name" value="M1_LTA-4_hydro/amino_C_sf"/>
</dbReference>
<dbReference type="InterPro" id="IPR004827">
    <property type="entry name" value="bZIP"/>
</dbReference>
<comment type="cofactor">
    <cofactor evidence="20">
        <name>Zn(2+)</name>
        <dbReference type="ChEBI" id="CHEBI:29105"/>
    </cofactor>
    <text evidence="20">Binds 1 zinc ion per subunit.</text>
</comment>
<feature type="compositionally biased region" description="Polar residues" evidence="24">
    <location>
        <begin position="1807"/>
        <end position="1820"/>
    </location>
</feature>
<dbReference type="GO" id="GO:0004301">
    <property type="term" value="F:epoxide hydrolase activity"/>
    <property type="evidence" value="ECO:0007669"/>
    <property type="project" value="TreeGrafter"/>
</dbReference>
<dbReference type="CDD" id="cd09366">
    <property type="entry name" value="LIM1_Isl"/>
    <property type="match status" value="1"/>
</dbReference>
<feature type="binding site" evidence="19">
    <location>
        <begin position="658"/>
        <end position="660"/>
    </location>
    <ligand>
        <name>a peptide</name>
        <dbReference type="ChEBI" id="CHEBI:60466"/>
    </ligand>
</feature>
<dbReference type="PROSITE" id="PS50023">
    <property type="entry name" value="LIM_DOMAIN_2"/>
    <property type="match status" value="2"/>
</dbReference>
<reference evidence="27" key="1">
    <citation type="journal article" date="2023" name="Genome Biol. Evol.">
        <title>Long-read-based Genome Assembly of Drosophila gunungcola Reveals Fewer Chemosensory Genes in Flower-breeding Species.</title>
        <authorList>
            <person name="Negi A."/>
            <person name="Liao B.Y."/>
            <person name="Yeh S.D."/>
        </authorList>
    </citation>
    <scope>NUCLEOTIDE SEQUENCE</scope>
    <source>
        <strain evidence="27">Sukarami</strain>
    </source>
</reference>
<keyword evidence="13 21" id="KW-0238">DNA-binding</keyword>
<feature type="compositionally biased region" description="Low complexity" evidence="24">
    <location>
        <begin position="373"/>
        <end position="389"/>
    </location>
</feature>
<dbReference type="SUPFAM" id="SSF57716">
    <property type="entry name" value="Glucocorticoid receptor-like (DNA-binding domain)"/>
    <property type="match status" value="1"/>
</dbReference>
<evidence type="ECO:0000256" key="3">
    <source>
        <dbReference type="ARBA" id="ARBA00022473"/>
    </source>
</evidence>
<gene>
    <name evidence="27" type="ORF">M5D96_004583</name>
</gene>
<feature type="compositionally biased region" description="Basic and acidic residues" evidence="24">
    <location>
        <begin position="1405"/>
        <end position="1415"/>
    </location>
</feature>
<evidence type="ECO:0000256" key="10">
    <source>
        <dbReference type="ARBA" id="ARBA00023015"/>
    </source>
</evidence>
<evidence type="ECO:0000256" key="2">
    <source>
        <dbReference type="ARBA" id="ARBA00010136"/>
    </source>
</evidence>
<evidence type="ECO:0000256" key="12">
    <source>
        <dbReference type="ARBA" id="ARBA00023049"/>
    </source>
</evidence>
<dbReference type="SUPFAM" id="SSF63737">
    <property type="entry name" value="Leukotriene A4 hydrolase N-terminal domain"/>
    <property type="match status" value="1"/>
</dbReference>
<feature type="region of interest" description="Disordered" evidence="24">
    <location>
        <begin position="1452"/>
        <end position="1478"/>
    </location>
</feature>
<comment type="similarity">
    <text evidence="2">Belongs to the peptidase M1 family.</text>
</comment>
<feature type="compositionally biased region" description="Low complexity" evidence="24">
    <location>
        <begin position="1456"/>
        <end position="1468"/>
    </location>
</feature>
<keyword evidence="6" id="KW-0677">Repeat</keyword>
<feature type="non-terminal residue" evidence="27">
    <location>
        <position position="1"/>
    </location>
</feature>
<keyword evidence="14 21" id="KW-0371">Homeobox</keyword>
<dbReference type="InterPro" id="IPR027268">
    <property type="entry name" value="Peptidase_M4/M1_CTD_sf"/>
</dbReference>
<evidence type="ECO:0000256" key="20">
    <source>
        <dbReference type="PIRSR" id="PIRSR634015-3"/>
    </source>
</evidence>
<feature type="domain" description="LIM zinc-binding" evidence="25">
    <location>
        <begin position="70"/>
        <end position="132"/>
    </location>
</feature>
<feature type="region of interest" description="Disordered" evidence="24">
    <location>
        <begin position="1394"/>
        <end position="1432"/>
    </location>
</feature>
<dbReference type="FunFam" id="1.10.10.60:FF:000041">
    <property type="entry name" value="insulin gene enhancer protein ISL-1"/>
    <property type="match status" value="1"/>
</dbReference>
<evidence type="ECO:0000256" key="24">
    <source>
        <dbReference type="SAM" id="MobiDB-lite"/>
    </source>
</evidence>
<feature type="compositionally biased region" description="Basic and acidic residues" evidence="24">
    <location>
        <begin position="2333"/>
        <end position="2372"/>
    </location>
</feature>
<evidence type="ECO:0000256" key="22">
    <source>
        <dbReference type="PROSITE-ProRule" id="PRU00125"/>
    </source>
</evidence>
<evidence type="ECO:0000256" key="18">
    <source>
        <dbReference type="ARBA" id="ARBA00041167"/>
    </source>
</evidence>
<feature type="region of interest" description="Disordered" evidence="24">
    <location>
        <begin position="2482"/>
        <end position="2508"/>
    </location>
</feature>
<dbReference type="InterPro" id="IPR042097">
    <property type="entry name" value="Aminopeptidase_N-like_N_sf"/>
</dbReference>
<feature type="binding site" evidence="19">
    <location>
        <begin position="762"/>
        <end position="767"/>
    </location>
    <ligand>
        <name>a peptide</name>
        <dbReference type="ChEBI" id="CHEBI:60466"/>
    </ligand>
</feature>
<feature type="compositionally biased region" description="Low complexity" evidence="24">
    <location>
        <begin position="2399"/>
        <end position="2408"/>
    </location>
</feature>
<dbReference type="PANTHER" id="PTHR45726">
    <property type="entry name" value="LEUKOTRIENE A-4 HYDROLASE"/>
    <property type="match status" value="1"/>
</dbReference>
<keyword evidence="16" id="KW-0804">Transcription</keyword>
<feature type="region of interest" description="Disordered" evidence="24">
    <location>
        <begin position="2627"/>
        <end position="2656"/>
    </location>
</feature>
<evidence type="ECO:0000256" key="17">
    <source>
        <dbReference type="ARBA" id="ARBA00023242"/>
    </source>
</evidence>
<dbReference type="Proteomes" id="UP001059596">
    <property type="component" value="Unassembled WGS sequence"/>
</dbReference>
<feature type="region of interest" description="Disordered" evidence="24">
    <location>
        <begin position="1501"/>
        <end position="1524"/>
    </location>
</feature>
<feature type="compositionally biased region" description="Low complexity" evidence="24">
    <location>
        <begin position="418"/>
        <end position="440"/>
    </location>
</feature>
<feature type="compositionally biased region" description="Low complexity" evidence="24">
    <location>
        <begin position="2267"/>
        <end position="2298"/>
    </location>
</feature>
<dbReference type="Pfam" id="PF00046">
    <property type="entry name" value="Homeodomain"/>
    <property type="match status" value="1"/>
</dbReference>
<keyword evidence="11 22" id="KW-0440">LIM domain</keyword>
<evidence type="ECO:0000256" key="4">
    <source>
        <dbReference type="ARBA" id="ARBA00022670"/>
    </source>
</evidence>
<dbReference type="InterPro" id="IPR009057">
    <property type="entry name" value="Homeodomain-like_sf"/>
</dbReference>
<comment type="caution">
    <text evidence="27">The sequence shown here is derived from an EMBL/GenBank/DDBJ whole genome shotgun (WGS) entry which is preliminary data.</text>
</comment>
<feature type="region of interest" description="Disordered" evidence="24">
    <location>
        <begin position="2704"/>
        <end position="2743"/>
    </location>
</feature>
<dbReference type="SUPFAM" id="SSF46689">
    <property type="entry name" value="Homeodomain-like"/>
    <property type="match status" value="1"/>
</dbReference>
<dbReference type="InterPro" id="IPR017970">
    <property type="entry name" value="Homeobox_CS"/>
</dbReference>
<dbReference type="SMART" id="SM00389">
    <property type="entry name" value="HOX"/>
    <property type="match status" value="1"/>
</dbReference>
<keyword evidence="5 20" id="KW-0479">Metal-binding</keyword>
<evidence type="ECO:0000256" key="1">
    <source>
        <dbReference type="ARBA" id="ARBA00004123"/>
    </source>
</evidence>
<feature type="compositionally biased region" description="Low complexity" evidence="24">
    <location>
        <begin position="1859"/>
        <end position="1873"/>
    </location>
</feature>
<dbReference type="GO" id="GO:0004177">
    <property type="term" value="F:aminopeptidase activity"/>
    <property type="evidence" value="ECO:0007669"/>
    <property type="project" value="TreeGrafter"/>
</dbReference>
<evidence type="ECO:0000256" key="8">
    <source>
        <dbReference type="ARBA" id="ARBA00022801"/>
    </source>
</evidence>
<evidence type="ECO:0000259" key="26">
    <source>
        <dbReference type="PROSITE" id="PS50071"/>
    </source>
</evidence>
<evidence type="ECO:0000259" key="25">
    <source>
        <dbReference type="PROSITE" id="PS50023"/>
    </source>
</evidence>
<dbReference type="FunFam" id="2.10.110.10:FF:000034">
    <property type="entry name" value="Insulin gene enhancer protein ISL"/>
    <property type="match status" value="1"/>
</dbReference>
<feature type="region of interest" description="Disordered" evidence="24">
    <location>
        <begin position="2211"/>
        <end position="2408"/>
    </location>
</feature>
<evidence type="ECO:0000256" key="5">
    <source>
        <dbReference type="ARBA" id="ARBA00022723"/>
    </source>
</evidence>
<dbReference type="Pfam" id="PF09127">
    <property type="entry name" value="Leuk-A4-hydro_C"/>
    <property type="match status" value="1"/>
</dbReference>
<feature type="region of interest" description="Disordered" evidence="24">
    <location>
        <begin position="1329"/>
        <end position="1354"/>
    </location>
</feature>
<proteinExistence type="inferred from homology"/>
<feature type="compositionally biased region" description="Low complexity" evidence="24">
    <location>
        <begin position="1611"/>
        <end position="1621"/>
    </location>
</feature>
<evidence type="ECO:0000256" key="6">
    <source>
        <dbReference type="ARBA" id="ARBA00022737"/>
    </source>
</evidence>
<sequence>AEKQRLSHCVGCGGQIHDQYILRVAPDLEWHAACLKCQECRQFLDESCTCFVRDGKTYCKRDYVRLFGTKCDKCGNSFSKNDFVMRAKTKIFHIECFRCSACARQLLPGDEFALRDAGALYCKEDHDVLEKSSQSSLTSSSVESNNNISSSNNNNTNLSNNNHSSELGSMSDSGSESGSHKSIREKRPSGPSDGKPTRVRTVLNEKQLHTLRTCYNANPRPDALMKEQLVEMTSLSPRVIRVWFQNKRCKDKKKTIQMKLQMQQEKEGRKLGYGAMQGIPMIASSPVRHDSPLNLQGLDVQTYQPPWKALSDFALHADLDSNGAINTHTPAFQQLVNQMHGYDLNGMPILPPHPHSHPAQGPPHQHPPPPGGPHNHQNQQPNQQPGGSSLDSGITSHHHPDSTDSYVTYLESDDKSKLALTPSSSSSASAGTSISSPPSGVGAGGGGGGAGAGVGLGLGLGVGLGVGVVANQSATEQLMQMLQKVTGSASPASHACIISTRGLCTSHKLLPIYQIQNRNMGRLGTVDPSSYSQPDLITTEHSVLNWKVDFGATKLQGSVLHRFKVLTANLDKILLDVRDINVTNATLLAGGSELPINYFISDAVDDIGQKLTLELPSGTAKGSLNVRIDYETSSTASGLQWLNPTQTLGKEHPYMFSQCQAIHARSVIPCQDTPAVKFTYDATVEHPNELTALMTYLVAIAIGKLVSRPLGENSNVWAEEAIVDACAEEFSETATMLKTASELCGPYVWKQYDLLVMPPSFPYGGMENPCLTWTGNLVTNKNFEHFWLNEGFTVFVESKIVGRMQGAKELDFKMLSNLTDLQECIRTQLNKTPELTKLVVDLSNCGPDDAFSSGSTFLRYLEDLFGGPTVFEPFLRDYLKKYAYKSIETNDFKSALYDYFIDTDKKEKLSEVDWDLWLSTEGMPPIIPKFDESLVNVTKELASLWSTKSVTELAASVEIKKNISIHQLIDFLGKLIESKDIVDLTERKIELLESTYNLKNSKNAEIRFRLNPRLIKRLDEIFEFANSNFRMKFCRPIYRDLAEWAEAKPAAIRNFVSVKDQMMAVCSHTIEKDLGLNIKYPNLTISKSKKIRTLIDTPKNAGVFHFLLQVEGNCDFERIKMSYAQYLTDLRDKTGMLRFPKLRQKLVPCWGHYAWVNDSSGFNINNHVLLSTHKYRGRPVTETNIQDYVSELATKYIPSDLPQWQVIVIPNSDNTQPYYILIKLHHLIIAEEEDLHDPHKKTLMTLNDGLGQSSNQQLSHFVRKPEHISRLLSHIMHLVICRWQKFIYEFESLETPDGSSSSIQVKNLSQLASLVLIVLTFNENKDNGLRGHKDIDYRSRHERSSPPKNKSQVCNQAGKFHTRQDNHRDYIKCQFQDHQCPHGQRHYRAQEPLTSNYCHAPPSSKSEHGDGEVGENRPTTRCSHQQHKKESHNYLKEARAHYQAVGGTFQKQFPFSSDESTSKGSKSKPSQATSGDDLRAAVRSQIEMQEALDDLALEMKAKKEDSNAKSGKSRVPNPDPQTEEVVAVVGDHHSNTVEPDVLDVVDFSVSADDINTRGGENNVELANGGKDLAKESPEQVENAVKLEGNTQKESGEELKQQKTLGNWINSEAVVENNNANARGNKKRDKERDDDKNRRSSSNNNSSSKDRDKERERERERERDRNRESNSKTSKESDYKSSSSRSKEKKYHRSDRDRERERERDRDKITSSSSSSSSHSHRRRSSDSSRSSQNSSSKSKDPVADQVLPQAVAAALEQQIKVEEGIKKEPMEIKKGAESEPSPESTVEPSKPLVNGEAANKTREEVTRQLNFGDKSSNSKLMPSPAPKTNSGSNSSANNHSSSQSSSNRKPYTSNHHKSSSSSSSRHSSSSSSSRVCSTCYKRSKIRRTSVGVQCLQHAPAAGPWQTVQSLPPKPNRKPPAGLENLKYGCYFQHEIDALSPDEMEELVDEFFEVCFAEDEQGYAHHVMGIVHDAARYLPDLLEHMAENYSTLTVKAGVLGRNSDIETCTMSQYNEQTMPWACNSILQTDPRQSNDGPILWIRAGEQLVPTAELNSKTPLKRQRTRINELRNLQYLPRLSEARETMIEDRTKAHADHVGHGHERITTAAVDVVAFAAQDFNTMVEMLQLDLHEPPISQCVQWIEDAKLNQLRREGVRYARIQLCDNDIYFLPRNIIHQFRTVTAVTSVAWHLRLRQYYPGQEVINEKNNPVLAETPHYKEKQTILPNPISHDECGKKTPSKRVHDGRAKKKIIDLDGKERRSSESSMDEQPSAGSSSPSQNQESNSNSNSSSHSSASGASTPKKKASKDDTKIDMRKMVLEHKFKLTKAAVVGTQEKEKPKKDKEKEKSREKEREKDKEKEKEKDKERRSESTPKKHPTPAKTCSISEPSPAKIPRLGNDTVTNPPAPAVVSTATPTAAVLKPAPTPISAPVPHVPALPVAAAPSFLSGLPPPLVPQTPFIHRLNQKEPEIKIQVKIVSDSKSDISTSSLAQSTAAVAPPPPPPPDPVEEVDVGNELIVESTPQLVVDHEEEVTEVCAEEIVEMDIPIPKETSPVVASAPLTAIPPQLTTTPLPPSPAPAPIPLSVLHQLPMPIVAAPPPPPPAQIVKVVLPASLTPITRMSVVLPPLPPLPPSRATAPPPPPPPPSTNSSGTTMPIAATASPLKPTYKTISLPSHKIIIAGATGGNRVSVAKGANKRPVDLLGSIMASMDKPAGSGSNSNSSSSTSSATTNSSLSSYANSNNSF</sequence>
<protein>
    <recommendedName>
        <fullName evidence="18">Insulin gene enhancer protein ISL-1</fullName>
    </recommendedName>
</protein>
<evidence type="ECO:0000256" key="7">
    <source>
        <dbReference type="ARBA" id="ARBA00022782"/>
    </source>
</evidence>
<dbReference type="InterPro" id="IPR016024">
    <property type="entry name" value="ARM-type_fold"/>
</dbReference>
<dbReference type="Gene3D" id="2.10.110.10">
    <property type="entry name" value="Cysteine Rich Protein"/>
    <property type="match status" value="2"/>
</dbReference>
<dbReference type="Gene3D" id="1.10.10.60">
    <property type="entry name" value="Homeodomain-like"/>
    <property type="match status" value="1"/>
</dbReference>